<dbReference type="Gene3D" id="3.30.40.10">
    <property type="entry name" value="Zinc/RING finger domain, C3HC4 (zinc finger)"/>
    <property type="match status" value="1"/>
</dbReference>
<dbReference type="InterPro" id="IPR013083">
    <property type="entry name" value="Znf_RING/FYVE/PHD"/>
</dbReference>
<dbReference type="AlphaFoldDB" id="B8C5D7"/>
<sequence length="55" mass="5891">WKETKKGVAPKPVPSKKGKGPVFINQDFCQTCGDGGELILCPRCPVSVHSKCCGM</sequence>
<reference evidence="1 2" key="1">
    <citation type="journal article" date="2004" name="Science">
        <title>The genome of the diatom Thalassiosira pseudonana: ecology, evolution, and metabolism.</title>
        <authorList>
            <person name="Armbrust E.V."/>
            <person name="Berges J.A."/>
            <person name="Bowler C."/>
            <person name="Green B.R."/>
            <person name="Martinez D."/>
            <person name="Putnam N.H."/>
            <person name="Zhou S."/>
            <person name="Allen A.E."/>
            <person name="Apt K.E."/>
            <person name="Bechner M."/>
            <person name="Brzezinski M.A."/>
            <person name="Chaal B.K."/>
            <person name="Chiovitti A."/>
            <person name="Davis A.K."/>
            <person name="Demarest M.S."/>
            <person name="Detter J.C."/>
            <person name="Glavina T."/>
            <person name="Goodstein D."/>
            <person name="Hadi M.Z."/>
            <person name="Hellsten U."/>
            <person name="Hildebrand M."/>
            <person name="Jenkins B.D."/>
            <person name="Jurka J."/>
            <person name="Kapitonov V.V."/>
            <person name="Kroger N."/>
            <person name="Lau W.W."/>
            <person name="Lane T.W."/>
            <person name="Larimer F.W."/>
            <person name="Lippmeier J.C."/>
            <person name="Lucas S."/>
            <person name="Medina M."/>
            <person name="Montsant A."/>
            <person name="Obornik M."/>
            <person name="Parker M.S."/>
            <person name="Palenik B."/>
            <person name="Pazour G.J."/>
            <person name="Richardson P.M."/>
            <person name="Rynearson T.A."/>
            <person name="Saito M.A."/>
            <person name="Schwartz D.C."/>
            <person name="Thamatrakoln K."/>
            <person name="Valentin K."/>
            <person name="Vardi A."/>
            <person name="Wilkerson F.P."/>
            <person name="Rokhsar D.S."/>
        </authorList>
    </citation>
    <scope>NUCLEOTIDE SEQUENCE [LARGE SCALE GENOMIC DNA]</scope>
    <source>
        <strain evidence="1 2">CCMP1335</strain>
    </source>
</reference>
<dbReference type="InterPro" id="IPR011011">
    <property type="entry name" value="Znf_FYVE_PHD"/>
</dbReference>
<dbReference type="HOGENOM" id="CLU_3038827_0_0_1"/>
<evidence type="ECO:0000313" key="2">
    <source>
        <dbReference type="Proteomes" id="UP000001449"/>
    </source>
</evidence>
<gene>
    <name evidence="1" type="ORF">THAPSDRAFT_262785</name>
</gene>
<reference evidence="1 2" key="2">
    <citation type="journal article" date="2008" name="Nature">
        <title>The Phaeodactylum genome reveals the evolutionary history of diatom genomes.</title>
        <authorList>
            <person name="Bowler C."/>
            <person name="Allen A.E."/>
            <person name="Badger J.H."/>
            <person name="Grimwood J."/>
            <person name="Jabbari K."/>
            <person name="Kuo A."/>
            <person name="Maheswari U."/>
            <person name="Martens C."/>
            <person name="Maumus F."/>
            <person name="Otillar R.P."/>
            <person name="Rayko E."/>
            <person name="Salamov A."/>
            <person name="Vandepoele K."/>
            <person name="Beszteri B."/>
            <person name="Gruber A."/>
            <person name="Heijde M."/>
            <person name="Katinka M."/>
            <person name="Mock T."/>
            <person name="Valentin K."/>
            <person name="Verret F."/>
            <person name="Berges J.A."/>
            <person name="Brownlee C."/>
            <person name="Cadoret J.P."/>
            <person name="Chiovitti A."/>
            <person name="Choi C.J."/>
            <person name="Coesel S."/>
            <person name="De Martino A."/>
            <person name="Detter J.C."/>
            <person name="Durkin C."/>
            <person name="Falciatore A."/>
            <person name="Fournet J."/>
            <person name="Haruta M."/>
            <person name="Huysman M.J."/>
            <person name="Jenkins B.D."/>
            <person name="Jiroutova K."/>
            <person name="Jorgensen R.E."/>
            <person name="Joubert Y."/>
            <person name="Kaplan A."/>
            <person name="Kroger N."/>
            <person name="Kroth P.G."/>
            <person name="La Roche J."/>
            <person name="Lindquist E."/>
            <person name="Lommer M."/>
            <person name="Martin-Jezequel V."/>
            <person name="Lopez P.J."/>
            <person name="Lucas S."/>
            <person name="Mangogna M."/>
            <person name="McGinnis K."/>
            <person name="Medlin L.K."/>
            <person name="Montsant A."/>
            <person name="Oudot-Le Secq M.P."/>
            <person name="Napoli C."/>
            <person name="Obornik M."/>
            <person name="Parker M.S."/>
            <person name="Petit J.L."/>
            <person name="Porcel B.M."/>
            <person name="Poulsen N."/>
            <person name="Robison M."/>
            <person name="Rychlewski L."/>
            <person name="Rynearson T.A."/>
            <person name="Schmutz J."/>
            <person name="Shapiro H."/>
            <person name="Siaut M."/>
            <person name="Stanley M."/>
            <person name="Sussman M.R."/>
            <person name="Taylor A.R."/>
            <person name="Vardi A."/>
            <person name="von Dassow P."/>
            <person name="Vyverman W."/>
            <person name="Willis A."/>
            <person name="Wyrwicz L.S."/>
            <person name="Rokhsar D.S."/>
            <person name="Weissenbach J."/>
            <person name="Armbrust E.V."/>
            <person name="Green B.R."/>
            <person name="Van de Peer Y."/>
            <person name="Grigoriev I.V."/>
        </authorList>
    </citation>
    <scope>NUCLEOTIDE SEQUENCE [LARGE SCALE GENOMIC DNA]</scope>
    <source>
        <strain evidence="1 2">CCMP1335</strain>
    </source>
</reference>
<dbReference type="RefSeq" id="XP_002291384.1">
    <property type="nucleotide sequence ID" value="XM_002291348.1"/>
</dbReference>
<dbReference type="InParanoid" id="B8C5D7"/>
<dbReference type="KEGG" id="tps:THAPSDRAFT_262785"/>
<feature type="non-terminal residue" evidence="1">
    <location>
        <position position="55"/>
    </location>
</feature>
<dbReference type="EMBL" id="CM000643">
    <property type="protein sequence ID" value="EED91491.1"/>
    <property type="molecule type" value="Genomic_DNA"/>
</dbReference>
<organism evidence="1 2">
    <name type="scientific">Thalassiosira pseudonana</name>
    <name type="common">Marine diatom</name>
    <name type="synonym">Cyclotella nana</name>
    <dbReference type="NCBI Taxonomy" id="35128"/>
    <lineage>
        <taxon>Eukaryota</taxon>
        <taxon>Sar</taxon>
        <taxon>Stramenopiles</taxon>
        <taxon>Ochrophyta</taxon>
        <taxon>Bacillariophyta</taxon>
        <taxon>Coscinodiscophyceae</taxon>
        <taxon>Thalassiosirophycidae</taxon>
        <taxon>Thalassiosirales</taxon>
        <taxon>Thalassiosiraceae</taxon>
        <taxon>Thalassiosira</taxon>
    </lineage>
</organism>
<evidence type="ECO:0000313" key="1">
    <source>
        <dbReference type="EMBL" id="EED91491.1"/>
    </source>
</evidence>
<dbReference type="Proteomes" id="UP000001449">
    <property type="component" value="Chromosome 6"/>
</dbReference>
<dbReference type="SUPFAM" id="SSF57903">
    <property type="entry name" value="FYVE/PHD zinc finger"/>
    <property type="match status" value="1"/>
</dbReference>
<protein>
    <submittedName>
        <fullName evidence="1">SWI/SNF related, matrix associated, actin dependent regulator of chromatin, atpase-like protein</fullName>
    </submittedName>
</protein>
<dbReference type="PaxDb" id="35128-Thaps262785"/>
<accession>B8C5D7</accession>
<feature type="non-terminal residue" evidence="1">
    <location>
        <position position="1"/>
    </location>
</feature>
<dbReference type="GeneID" id="7451180"/>
<keyword evidence="2" id="KW-1185">Reference proteome</keyword>
<proteinExistence type="predicted"/>
<name>B8C5D7_THAPS</name>